<dbReference type="EMBL" id="UPXX01000029">
    <property type="protein sequence ID" value="VBB45419.1"/>
    <property type="molecule type" value="Genomic_DNA"/>
</dbReference>
<evidence type="ECO:0000313" key="1">
    <source>
        <dbReference type="EMBL" id="VBB45419.1"/>
    </source>
</evidence>
<organism evidence="1">
    <name type="scientific">Uncultured Desulfatiglans sp</name>
    <dbReference type="NCBI Taxonomy" id="1748965"/>
    <lineage>
        <taxon>Bacteria</taxon>
        <taxon>Pseudomonadati</taxon>
        <taxon>Thermodesulfobacteriota</taxon>
        <taxon>Desulfobacteria</taxon>
        <taxon>Desulfatiglandales</taxon>
        <taxon>Desulfatiglandaceae</taxon>
        <taxon>Desulfatiglans</taxon>
        <taxon>environmental samples</taxon>
    </lineage>
</organism>
<sequence length="63" mass="6958">MYPWSRKTACHGLRASYDACVVWMLALMKVHIGFSARRLSKADDACTAGHQGRICCIPAECSI</sequence>
<protein>
    <submittedName>
        <fullName evidence="1">Uncharacterized protein</fullName>
    </submittedName>
</protein>
<name>A0A653ABZ3_UNCDX</name>
<gene>
    <name evidence="1" type="ORF">TRIP_B350370</name>
</gene>
<accession>A0A653ABZ3</accession>
<dbReference type="AlphaFoldDB" id="A0A653ABZ3"/>
<proteinExistence type="predicted"/>
<reference evidence="1" key="1">
    <citation type="submission" date="2018-07" db="EMBL/GenBank/DDBJ databases">
        <authorList>
            <consortium name="Genoscope - CEA"/>
            <person name="William W."/>
        </authorList>
    </citation>
    <scope>NUCLEOTIDE SEQUENCE</scope>
    <source>
        <strain evidence="1">IK1</strain>
    </source>
</reference>